<dbReference type="InterPro" id="IPR008984">
    <property type="entry name" value="SMAD_FHA_dom_sf"/>
</dbReference>
<dbReference type="Gene3D" id="2.60.200.20">
    <property type="match status" value="1"/>
</dbReference>
<dbReference type="InterPro" id="IPR000253">
    <property type="entry name" value="FHA_dom"/>
</dbReference>
<dbReference type="RefSeq" id="WP_231939896.1">
    <property type="nucleotide sequence ID" value="NZ_AP018316.1"/>
</dbReference>
<evidence type="ECO:0000259" key="1">
    <source>
        <dbReference type="PROSITE" id="PS50006"/>
    </source>
</evidence>
<name>A0A1Z4V8K7_9CYAN</name>
<proteinExistence type="predicted"/>
<evidence type="ECO:0000313" key="2">
    <source>
        <dbReference type="EMBL" id="BAZ87768.1"/>
    </source>
</evidence>
<organism evidence="2 3">
    <name type="scientific">Dolichospermum compactum NIES-806</name>
    <dbReference type="NCBI Taxonomy" id="1973481"/>
    <lineage>
        <taxon>Bacteria</taxon>
        <taxon>Bacillati</taxon>
        <taxon>Cyanobacteriota</taxon>
        <taxon>Cyanophyceae</taxon>
        <taxon>Nostocales</taxon>
        <taxon>Aphanizomenonaceae</taxon>
        <taxon>Dolichospermum</taxon>
        <taxon>Dolichospermum compactum</taxon>
    </lineage>
</organism>
<dbReference type="AlphaFoldDB" id="A0A1Z4V8K7"/>
<sequence>MQIKLISENKLTEEQEEQVFTLPIAIGRDITQFPAVINGETVTPVVLLDSHKQISRFHAQITLENNQLYVEDKSANGTEVNGEKLLKQRRTLNSGDRLAIGNHTITVILIGLTQVSHQKSVVGCVRLHKSCK</sequence>
<feature type="domain" description="FHA" evidence="1">
    <location>
        <begin position="24"/>
        <end position="85"/>
    </location>
</feature>
<dbReference type="PROSITE" id="PS50006">
    <property type="entry name" value="FHA_DOMAIN"/>
    <property type="match status" value="1"/>
</dbReference>
<dbReference type="EMBL" id="AP018316">
    <property type="protein sequence ID" value="BAZ87768.1"/>
    <property type="molecule type" value="Genomic_DNA"/>
</dbReference>
<dbReference type="Pfam" id="PF00498">
    <property type="entry name" value="FHA"/>
    <property type="match status" value="1"/>
</dbReference>
<evidence type="ECO:0000313" key="3">
    <source>
        <dbReference type="Proteomes" id="UP000218702"/>
    </source>
</evidence>
<gene>
    <name evidence="2" type="ORF">NIES806_39990</name>
</gene>
<dbReference type="SMART" id="SM00240">
    <property type="entry name" value="FHA"/>
    <property type="match status" value="1"/>
</dbReference>
<dbReference type="Proteomes" id="UP000218702">
    <property type="component" value="Chromosome"/>
</dbReference>
<dbReference type="KEGG" id="dcm:NIES806_39990"/>
<reference evidence="2 3" key="1">
    <citation type="submission" date="2017-06" db="EMBL/GenBank/DDBJ databases">
        <title>Genome sequencing of cyanobaciteial culture collection at National Institute for Environmental Studies (NIES).</title>
        <authorList>
            <person name="Hirose Y."/>
            <person name="Shimura Y."/>
            <person name="Fujisawa T."/>
            <person name="Nakamura Y."/>
            <person name="Kawachi M."/>
        </authorList>
    </citation>
    <scope>NUCLEOTIDE SEQUENCE [LARGE SCALE GENOMIC DNA]</scope>
    <source>
        <strain evidence="2 3">NIES-806</strain>
    </source>
</reference>
<protein>
    <submittedName>
        <fullName evidence="2">FHA domain protein</fullName>
    </submittedName>
</protein>
<dbReference type="CDD" id="cd00060">
    <property type="entry name" value="FHA"/>
    <property type="match status" value="1"/>
</dbReference>
<dbReference type="SUPFAM" id="SSF49879">
    <property type="entry name" value="SMAD/FHA domain"/>
    <property type="match status" value="1"/>
</dbReference>
<keyword evidence="3" id="KW-1185">Reference proteome</keyword>
<accession>A0A1Z4V8K7</accession>